<evidence type="ECO:0000313" key="1">
    <source>
        <dbReference type="EMBL" id="ABM80696.1"/>
    </source>
</evidence>
<dbReference type="AlphaFoldDB" id="A2BL35"/>
<dbReference type="HOGENOM" id="CLU_910956_0_0_2"/>
<name>A2BL35_HYPBU</name>
<dbReference type="OrthoDB" id="15510at2157"/>
<proteinExistence type="predicted"/>
<dbReference type="KEGG" id="hbu:Hbut_0845"/>
<keyword evidence="2" id="KW-1185">Reference proteome</keyword>
<dbReference type="RefSeq" id="WP_011822014.1">
    <property type="nucleotide sequence ID" value="NC_008818.1"/>
</dbReference>
<dbReference type="Proteomes" id="UP000002593">
    <property type="component" value="Chromosome"/>
</dbReference>
<sequence length="296" mass="31554">MTGLITNLIFAEIGEGRELLRRAATADLVLVVGDGVEALVRASRYRELGVEVQVYPLSPRDSPTLFSILGLVGWLREQAVSATVVVEGYGGEKLVEAAYMVVSGYNLSELPVQLIARLQSPLHLRTLVVLDALARSGVNLAAEAKRHINAAFTGGDAYRASLVEHAADIVVQKARLGLGEELACLARVYRAAMSGQPVTGSGECSLVARLAERLDVEGVGAVKTVSIARSGNEVKAYVGCKLLLHDNSCMPELEAAEPLLRELVERWGLELKGVELVDPEEAACIAYEGLAGYTCG</sequence>
<dbReference type="GeneID" id="4782452"/>
<dbReference type="EnsemblBacteria" id="ABM80696">
    <property type="protein sequence ID" value="ABM80696"/>
    <property type="gene ID" value="Hbut_0845"/>
</dbReference>
<accession>A2BL35</accession>
<dbReference type="EMBL" id="CP000493">
    <property type="protein sequence ID" value="ABM80696.1"/>
    <property type="molecule type" value="Genomic_DNA"/>
</dbReference>
<gene>
    <name evidence="1" type="ordered locus">Hbut_0845</name>
</gene>
<evidence type="ECO:0000313" key="2">
    <source>
        <dbReference type="Proteomes" id="UP000002593"/>
    </source>
</evidence>
<reference evidence="1 2" key="1">
    <citation type="journal article" date="2007" name="Archaea">
        <title>The genome of Hyperthermus butylicus: a sulfur-reducing, peptide fermenting, neutrophilic Crenarchaeote growing up to 108 degrees C.</title>
        <authorList>
            <person name="Brugger K."/>
            <person name="Chen L."/>
            <person name="Stark M."/>
            <person name="Zibat A."/>
            <person name="Redder P."/>
            <person name="Ruepp A."/>
            <person name="Awayez M."/>
            <person name="She Q."/>
            <person name="Garrett R.A."/>
            <person name="Klenk H.P."/>
        </authorList>
    </citation>
    <scope>NUCLEOTIDE SEQUENCE [LARGE SCALE GENOMIC DNA]</scope>
    <source>
        <strain evidence="2">DSM 5456 / JCM 9403 / PLM1-5</strain>
    </source>
</reference>
<protein>
    <submittedName>
        <fullName evidence="1">Uncharacterized protein</fullName>
    </submittedName>
</protein>
<dbReference type="STRING" id="415426.Hbut_0845"/>
<organism evidence="1 2">
    <name type="scientific">Hyperthermus butylicus (strain DSM 5456 / JCM 9403 / PLM1-5)</name>
    <dbReference type="NCBI Taxonomy" id="415426"/>
    <lineage>
        <taxon>Archaea</taxon>
        <taxon>Thermoproteota</taxon>
        <taxon>Thermoprotei</taxon>
        <taxon>Desulfurococcales</taxon>
        <taxon>Pyrodictiaceae</taxon>
        <taxon>Hyperthermus</taxon>
    </lineage>
</organism>